<dbReference type="EMBL" id="WTPW01000517">
    <property type="protein sequence ID" value="KAF0503161.1"/>
    <property type="molecule type" value="Genomic_DNA"/>
</dbReference>
<keyword evidence="2" id="KW-1185">Reference proteome</keyword>
<evidence type="ECO:0000313" key="1">
    <source>
        <dbReference type="EMBL" id="KAF0503161.1"/>
    </source>
</evidence>
<gene>
    <name evidence="1" type="ORF">F8M41_019691</name>
</gene>
<organism evidence="1 2">
    <name type="scientific">Gigaspora margarita</name>
    <dbReference type="NCBI Taxonomy" id="4874"/>
    <lineage>
        <taxon>Eukaryota</taxon>
        <taxon>Fungi</taxon>
        <taxon>Fungi incertae sedis</taxon>
        <taxon>Mucoromycota</taxon>
        <taxon>Glomeromycotina</taxon>
        <taxon>Glomeromycetes</taxon>
        <taxon>Diversisporales</taxon>
        <taxon>Gigasporaceae</taxon>
        <taxon>Gigaspora</taxon>
    </lineage>
</organism>
<comment type="caution">
    <text evidence="1">The sequence shown here is derived from an EMBL/GenBank/DDBJ whole genome shotgun (WGS) entry which is preliminary data.</text>
</comment>
<reference evidence="1 2" key="1">
    <citation type="journal article" date="2019" name="Environ. Microbiol.">
        <title>At the nexus of three kingdoms: the genome of the mycorrhizal fungus Gigaspora margarita provides insights into plant, endobacterial and fungal interactions.</title>
        <authorList>
            <person name="Venice F."/>
            <person name="Ghignone S."/>
            <person name="Salvioli di Fossalunga A."/>
            <person name="Amselem J."/>
            <person name="Novero M."/>
            <person name="Xianan X."/>
            <person name="Sedzielewska Toro K."/>
            <person name="Morin E."/>
            <person name="Lipzen A."/>
            <person name="Grigoriev I.V."/>
            <person name="Henrissat B."/>
            <person name="Martin F.M."/>
            <person name="Bonfante P."/>
        </authorList>
    </citation>
    <scope>NUCLEOTIDE SEQUENCE [LARGE SCALE GENOMIC DNA]</scope>
    <source>
        <strain evidence="1 2">BEG34</strain>
    </source>
</reference>
<proteinExistence type="predicted"/>
<accession>A0A8H4AJJ4</accession>
<dbReference type="OrthoDB" id="10520649at2759"/>
<sequence length="153" mass="17562">MFELSKQFDMLMFEEKKLVCTIFIKNHLQNNGIHDIFIDGKLIIGQFNSIDLIIKAEGSSLVLPSDVIKFIKTINEKHKEAYALLQDKETGSEVRKILMNSLPEIEQAAAKDIKSGSRFILKNLGRDVKRLIKTSNDKSNVETKLNKRKRENK</sequence>
<evidence type="ECO:0000313" key="2">
    <source>
        <dbReference type="Proteomes" id="UP000439903"/>
    </source>
</evidence>
<dbReference type="Proteomes" id="UP000439903">
    <property type="component" value="Unassembled WGS sequence"/>
</dbReference>
<dbReference type="AlphaFoldDB" id="A0A8H4AJJ4"/>
<name>A0A8H4AJJ4_GIGMA</name>
<protein>
    <submittedName>
        <fullName evidence="1">Uncharacterized protein</fullName>
    </submittedName>
</protein>